<dbReference type="RefSeq" id="XP_026727504.1">
    <property type="nucleotide sequence ID" value="XM_026871703.1"/>
</dbReference>
<proteinExistence type="predicted"/>
<protein>
    <submittedName>
        <fullName evidence="2">Uncharacterized protein LOC113493708</fullName>
    </submittedName>
</protein>
<accession>A0A7E5VGY2</accession>
<keyword evidence="1" id="KW-1185">Reference proteome</keyword>
<gene>
    <name evidence="2" type="primary">LOC113493708</name>
</gene>
<dbReference type="GeneID" id="113493708"/>
<name>A0A7E5VGY2_TRINI</name>
<reference evidence="2" key="1">
    <citation type="submission" date="2025-08" db="UniProtKB">
        <authorList>
            <consortium name="RefSeq"/>
        </authorList>
    </citation>
    <scope>IDENTIFICATION</scope>
</reference>
<dbReference type="KEGG" id="tnl:113493708"/>
<sequence length="189" mass="21619">MSQLSDIQKVQAKLGQTFNKRMAELEAQLTTSTAKDTVAKVAEEFRTFRELMFSMLSLLRQQISDCVHTVDIIETSHRRKALLILGLQESEVDDNVTAVNNILTKKMALTNSFHSISACYRIGARGEEHHRRLLVWFSNVADRNAVWNSKSKLRRSSIAVREAQASNLRQSTTAFRDASPLDPRWHNYR</sequence>
<evidence type="ECO:0000313" key="1">
    <source>
        <dbReference type="Proteomes" id="UP000322000"/>
    </source>
</evidence>
<dbReference type="InParanoid" id="A0A7E5VGY2"/>
<dbReference type="AlphaFoldDB" id="A0A7E5VGY2"/>
<organism evidence="1 2">
    <name type="scientific">Trichoplusia ni</name>
    <name type="common">Cabbage looper</name>
    <dbReference type="NCBI Taxonomy" id="7111"/>
    <lineage>
        <taxon>Eukaryota</taxon>
        <taxon>Metazoa</taxon>
        <taxon>Ecdysozoa</taxon>
        <taxon>Arthropoda</taxon>
        <taxon>Hexapoda</taxon>
        <taxon>Insecta</taxon>
        <taxon>Pterygota</taxon>
        <taxon>Neoptera</taxon>
        <taxon>Endopterygota</taxon>
        <taxon>Lepidoptera</taxon>
        <taxon>Glossata</taxon>
        <taxon>Ditrysia</taxon>
        <taxon>Noctuoidea</taxon>
        <taxon>Noctuidae</taxon>
        <taxon>Plusiinae</taxon>
        <taxon>Trichoplusia</taxon>
    </lineage>
</organism>
<dbReference type="OrthoDB" id="7481777at2759"/>
<dbReference type="Proteomes" id="UP000322000">
    <property type="component" value="Chromosome 5"/>
</dbReference>
<evidence type="ECO:0000313" key="2">
    <source>
        <dbReference type="RefSeq" id="XP_026727504.1"/>
    </source>
</evidence>